<name>A0A2R4BNU3_THAAR</name>
<dbReference type="InterPro" id="IPR056928">
    <property type="entry name" value="Gp77-like"/>
</dbReference>
<evidence type="ECO:0000313" key="2">
    <source>
        <dbReference type="Proteomes" id="UP000241885"/>
    </source>
</evidence>
<dbReference type="Proteomes" id="UP000241885">
    <property type="component" value="Chromosome"/>
</dbReference>
<dbReference type="RefSeq" id="WP_107221175.1">
    <property type="nucleotide sequence ID" value="NZ_CP028339.1"/>
</dbReference>
<dbReference type="AlphaFoldDB" id="A0A2R4BNU3"/>
<proteinExistence type="predicted"/>
<dbReference type="EMBL" id="CP028339">
    <property type="protein sequence ID" value="AVR89016.1"/>
    <property type="molecule type" value="Genomic_DNA"/>
</dbReference>
<evidence type="ECO:0000313" key="1">
    <source>
        <dbReference type="EMBL" id="AVR89016.1"/>
    </source>
</evidence>
<protein>
    <submittedName>
        <fullName evidence="1">Uncharacterized protein</fullName>
    </submittedName>
</protein>
<keyword evidence="2" id="KW-1185">Reference proteome</keyword>
<dbReference type="OrthoDB" id="8909825at2"/>
<reference evidence="1 2" key="1">
    <citation type="submission" date="2018-03" db="EMBL/GenBank/DDBJ databases">
        <title>Complete genome sequence of Thauera aromatica, a model organism for studying aromatic compound degradation under denitrifying conditions.</title>
        <authorList>
            <person name="Lo H.-Y."/>
            <person name="Goris T."/>
            <person name="Boll M."/>
            <person name="Mueller J.A."/>
        </authorList>
    </citation>
    <scope>NUCLEOTIDE SEQUENCE [LARGE SCALE GENOMIC DNA]</scope>
    <source>
        <strain evidence="1 2">K172</strain>
    </source>
</reference>
<dbReference type="KEGG" id="tak:Tharo_2113"/>
<dbReference type="Pfam" id="PF23148">
    <property type="entry name" value="Gp77"/>
    <property type="match status" value="1"/>
</dbReference>
<gene>
    <name evidence="1" type="ORF">Tharo_2113</name>
</gene>
<accession>A0A2R4BNU3</accession>
<organism evidence="1 2">
    <name type="scientific">Thauera aromatica K172</name>
    <dbReference type="NCBI Taxonomy" id="44139"/>
    <lineage>
        <taxon>Bacteria</taxon>
        <taxon>Pseudomonadati</taxon>
        <taxon>Pseudomonadota</taxon>
        <taxon>Betaproteobacteria</taxon>
        <taxon>Rhodocyclales</taxon>
        <taxon>Zoogloeaceae</taxon>
        <taxon>Thauera</taxon>
    </lineage>
</organism>
<sequence>MKLGSFSKQPGERVSKSVIYTDALDPGDEIGTIDECRAEPAGLEVSPVLVAGDRARIWVSGGTDGVQYKITIKVTTAGGEILEDELFCRVKEI</sequence>